<evidence type="ECO:0000313" key="3">
    <source>
        <dbReference type="EMBL" id="GAP15109.1"/>
    </source>
</evidence>
<evidence type="ECO:0000313" key="4">
    <source>
        <dbReference type="Proteomes" id="UP000055060"/>
    </source>
</evidence>
<dbReference type="InterPro" id="IPR050678">
    <property type="entry name" value="DNA_Partitioning_ATPase"/>
</dbReference>
<dbReference type="EMBL" id="DF967972">
    <property type="protein sequence ID" value="GAP15109.1"/>
    <property type="molecule type" value="Genomic_DNA"/>
</dbReference>
<dbReference type="STRING" id="360412.LARV_02890"/>
<dbReference type="AlphaFoldDB" id="A0A0S7BMT8"/>
<feature type="domain" description="AAA" evidence="2">
    <location>
        <begin position="3"/>
        <end position="178"/>
    </location>
</feature>
<dbReference type="Pfam" id="PF13614">
    <property type="entry name" value="AAA_31"/>
    <property type="match status" value="1"/>
</dbReference>
<dbReference type="PANTHER" id="PTHR13696:SF52">
    <property type="entry name" value="PARA FAMILY PROTEIN CT_582"/>
    <property type="match status" value="1"/>
</dbReference>
<dbReference type="FunFam" id="3.40.50.300:FF:000285">
    <property type="entry name" value="Sporulation initiation inhibitor Soj"/>
    <property type="match status" value="1"/>
</dbReference>
<evidence type="ECO:0000256" key="1">
    <source>
        <dbReference type="ARBA" id="ARBA00006976"/>
    </source>
</evidence>
<proteinExistence type="inferred from homology"/>
<protein>
    <submittedName>
        <fullName evidence="3">Chromosome segregation ATPase</fullName>
    </submittedName>
</protein>
<name>A0A0S7BMT8_9CHLR</name>
<sequence>MARIYTLANQKGGVGKTTCAINLGAYLGYYGQRVLLVDLDPQANATSSLGIDKKTVKSGTYEVLIGANPVGPQILHNPKLKISVLPSSPALAGAEIELIEMANREQRLKDALAPVMDRYDYILIDCPPSLSLLTINGLIAGRNGVLIPVQCEYLALEGLGQLTQTLTRVRTSLFPNLQVRGVILTMYDGRTRLAMDVVGEVKKYFPEKVFQTIIPRSIRLAEAPSYGQPISLYAPDSTAARSYAALARELLEQDGIHIPVFSEEG</sequence>
<dbReference type="InterPro" id="IPR025669">
    <property type="entry name" value="AAA_dom"/>
</dbReference>
<accession>A0A0S7BMT8</accession>
<dbReference type="CDD" id="cd02042">
    <property type="entry name" value="ParAB_family"/>
    <property type="match status" value="1"/>
</dbReference>
<keyword evidence="4" id="KW-1185">Reference proteome</keyword>
<comment type="similarity">
    <text evidence="1">Belongs to the ParA family.</text>
</comment>
<dbReference type="Proteomes" id="UP000055060">
    <property type="component" value="Unassembled WGS sequence"/>
</dbReference>
<dbReference type="OrthoDB" id="9815116at2"/>
<organism evidence="3">
    <name type="scientific">Longilinea arvoryzae</name>
    <dbReference type="NCBI Taxonomy" id="360412"/>
    <lineage>
        <taxon>Bacteria</taxon>
        <taxon>Bacillati</taxon>
        <taxon>Chloroflexota</taxon>
        <taxon>Anaerolineae</taxon>
        <taxon>Anaerolineales</taxon>
        <taxon>Anaerolineaceae</taxon>
        <taxon>Longilinea</taxon>
    </lineage>
</organism>
<dbReference type="SUPFAM" id="SSF52540">
    <property type="entry name" value="P-loop containing nucleoside triphosphate hydrolases"/>
    <property type="match status" value="1"/>
</dbReference>
<evidence type="ECO:0000259" key="2">
    <source>
        <dbReference type="Pfam" id="PF13614"/>
    </source>
</evidence>
<dbReference type="Gene3D" id="3.40.50.300">
    <property type="entry name" value="P-loop containing nucleotide triphosphate hydrolases"/>
    <property type="match status" value="1"/>
</dbReference>
<dbReference type="PANTHER" id="PTHR13696">
    <property type="entry name" value="P-LOOP CONTAINING NUCLEOSIDE TRIPHOSPHATE HYDROLASE"/>
    <property type="match status" value="1"/>
</dbReference>
<dbReference type="InterPro" id="IPR027417">
    <property type="entry name" value="P-loop_NTPase"/>
</dbReference>
<reference evidence="3" key="1">
    <citation type="submission" date="2015-07" db="EMBL/GenBank/DDBJ databases">
        <title>Draft Genome Sequences of Anaerolinea thermolimosa IMO-1, Bellilinea caldifistulae GOMI-1, Leptolinea tardivitalis YMTK-2, Levilinea saccharolytica KIBI-1,Longilinea arvoryzae KOME-1, Previously Described as Members of the Anaerolineaceae (Chloroflexi).</title>
        <authorList>
            <person name="Sekiguchi Y."/>
            <person name="Ohashi A."/>
            <person name="Matsuura N."/>
            <person name="Tourlousse M.D."/>
        </authorList>
    </citation>
    <scope>NUCLEOTIDE SEQUENCE [LARGE SCALE GENOMIC DNA]</scope>
    <source>
        <strain evidence="3">KOME-1</strain>
    </source>
</reference>
<gene>
    <name evidence="3" type="ORF">LARV_02890</name>
</gene>
<dbReference type="RefSeq" id="WP_075074308.1">
    <property type="nucleotide sequence ID" value="NZ_DF967972.1"/>
</dbReference>